<proteinExistence type="predicted"/>
<organism evidence="1 2">
    <name type="scientific">Sorghum bicolor</name>
    <name type="common">Sorghum</name>
    <name type="synonym">Sorghum vulgare</name>
    <dbReference type="NCBI Taxonomy" id="4558"/>
    <lineage>
        <taxon>Eukaryota</taxon>
        <taxon>Viridiplantae</taxon>
        <taxon>Streptophyta</taxon>
        <taxon>Embryophyta</taxon>
        <taxon>Tracheophyta</taxon>
        <taxon>Spermatophyta</taxon>
        <taxon>Magnoliopsida</taxon>
        <taxon>Liliopsida</taxon>
        <taxon>Poales</taxon>
        <taxon>Poaceae</taxon>
        <taxon>PACMAD clade</taxon>
        <taxon>Panicoideae</taxon>
        <taxon>Andropogonodae</taxon>
        <taxon>Andropogoneae</taxon>
        <taxon>Sorghinae</taxon>
        <taxon>Sorghum</taxon>
    </lineage>
</organism>
<dbReference type="AlphaFoldDB" id="A0A921QT00"/>
<evidence type="ECO:0000313" key="2">
    <source>
        <dbReference type="Proteomes" id="UP000807115"/>
    </source>
</evidence>
<accession>A0A921QT00</accession>
<dbReference type="EMBL" id="CM027685">
    <property type="protein sequence ID" value="KAG0526170.1"/>
    <property type="molecule type" value="Genomic_DNA"/>
</dbReference>
<comment type="caution">
    <text evidence="1">The sequence shown here is derived from an EMBL/GenBank/DDBJ whole genome shotgun (WGS) entry which is preliminary data.</text>
</comment>
<dbReference type="Proteomes" id="UP000807115">
    <property type="component" value="Chromosome 6"/>
</dbReference>
<reference evidence="1" key="1">
    <citation type="journal article" date="2019" name="BMC Genomics">
        <title>A new reference genome for Sorghum bicolor reveals high levels of sequence similarity between sweet and grain genotypes: implications for the genetics of sugar metabolism.</title>
        <authorList>
            <person name="Cooper E.A."/>
            <person name="Brenton Z.W."/>
            <person name="Flinn B.S."/>
            <person name="Jenkins J."/>
            <person name="Shu S."/>
            <person name="Flowers D."/>
            <person name="Luo F."/>
            <person name="Wang Y."/>
            <person name="Xia P."/>
            <person name="Barry K."/>
            <person name="Daum C."/>
            <person name="Lipzen A."/>
            <person name="Yoshinaga Y."/>
            <person name="Schmutz J."/>
            <person name="Saski C."/>
            <person name="Vermerris W."/>
            <person name="Kresovich S."/>
        </authorList>
    </citation>
    <scope>NUCLEOTIDE SEQUENCE</scope>
</reference>
<gene>
    <name evidence="1" type="ORF">BDA96_06G122500</name>
</gene>
<protein>
    <submittedName>
        <fullName evidence="1">Uncharacterized protein</fullName>
    </submittedName>
</protein>
<evidence type="ECO:0000313" key="1">
    <source>
        <dbReference type="EMBL" id="KAG0526170.1"/>
    </source>
</evidence>
<reference evidence="1" key="2">
    <citation type="submission" date="2020-10" db="EMBL/GenBank/DDBJ databases">
        <authorList>
            <person name="Cooper E.A."/>
            <person name="Brenton Z.W."/>
            <person name="Flinn B.S."/>
            <person name="Jenkins J."/>
            <person name="Shu S."/>
            <person name="Flowers D."/>
            <person name="Luo F."/>
            <person name="Wang Y."/>
            <person name="Xia P."/>
            <person name="Barry K."/>
            <person name="Daum C."/>
            <person name="Lipzen A."/>
            <person name="Yoshinaga Y."/>
            <person name="Schmutz J."/>
            <person name="Saski C."/>
            <person name="Vermerris W."/>
            <person name="Kresovich S."/>
        </authorList>
    </citation>
    <scope>NUCLEOTIDE SEQUENCE</scope>
</reference>
<sequence>MADVVIDAMVAEAVRSAGFAHVGPAVITLLDIVLLSQLHVQYGIADKYMVLWGSALADAIDQFKMSS</sequence>
<name>A0A921QT00_SORBI</name>